<dbReference type="GO" id="GO:0016031">
    <property type="term" value="P:tRNA import into mitochondrion"/>
    <property type="evidence" value="ECO:0007669"/>
    <property type="project" value="TreeGrafter"/>
</dbReference>
<evidence type="ECO:0000256" key="7">
    <source>
        <dbReference type="ARBA" id="ARBA00022989"/>
    </source>
</evidence>
<evidence type="ECO:0000256" key="8">
    <source>
        <dbReference type="ARBA" id="ARBA00023128"/>
    </source>
</evidence>
<dbReference type="GO" id="GO:0030150">
    <property type="term" value="P:protein import into mitochondrial matrix"/>
    <property type="evidence" value="ECO:0007669"/>
    <property type="project" value="TreeGrafter"/>
</dbReference>
<dbReference type="PANTHER" id="PTHR12430">
    <property type="entry name" value="MITOCHONDRIAL IMPORT RECEPTOR SUBUNIT TOM20"/>
    <property type="match status" value="1"/>
</dbReference>
<evidence type="ECO:0000256" key="4">
    <source>
        <dbReference type="ARBA" id="ARBA00022692"/>
    </source>
</evidence>
<dbReference type="PANTHER" id="PTHR12430:SF0">
    <property type="entry name" value="TRANSLOCASE OF OUTER MITOCHONDRIAL MEMBRANE 20"/>
    <property type="match status" value="1"/>
</dbReference>
<dbReference type="Gene3D" id="1.20.960.10">
    <property type="entry name" value="Mitochondrial outer membrane translocase complex, subunit Tom20 domain"/>
    <property type="match status" value="1"/>
</dbReference>
<organism evidence="12">
    <name type="scientific">Schistosoma japonicum</name>
    <name type="common">Blood fluke</name>
    <dbReference type="NCBI Taxonomy" id="6182"/>
    <lineage>
        <taxon>Eukaryota</taxon>
        <taxon>Metazoa</taxon>
        <taxon>Spiralia</taxon>
        <taxon>Lophotrochozoa</taxon>
        <taxon>Platyhelminthes</taxon>
        <taxon>Trematoda</taxon>
        <taxon>Digenea</taxon>
        <taxon>Strigeidida</taxon>
        <taxon>Schistosomatoidea</taxon>
        <taxon>Schistosomatidae</taxon>
        <taxon>Schistosoma</taxon>
    </lineage>
</organism>
<accession>C1LKB6</accession>
<keyword evidence="5 10" id="KW-1000">Mitochondrion outer membrane</keyword>
<dbReference type="AlphaFoldDB" id="C1LKB6"/>
<evidence type="ECO:0000256" key="11">
    <source>
        <dbReference type="SAM" id="Phobius"/>
    </source>
</evidence>
<dbReference type="GO" id="GO:0008320">
    <property type="term" value="F:protein transmembrane transporter activity"/>
    <property type="evidence" value="ECO:0007669"/>
    <property type="project" value="TreeGrafter"/>
</dbReference>
<feature type="transmembrane region" description="Helical" evidence="11">
    <location>
        <begin position="6"/>
        <end position="25"/>
    </location>
</feature>
<evidence type="ECO:0000256" key="10">
    <source>
        <dbReference type="PIRNR" id="PIRNR037707"/>
    </source>
</evidence>
<reference evidence="12" key="2">
    <citation type="submission" date="2009-03" db="EMBL/GenBank/DDBJ databases">
        <authorList>
            <person name="Gang L."/>
        </authorList>
    </citation>
    <scope>NUCLEOTIDE SEQUENCE</scope>
    <source>
        <strain evidence="12">Anhui</strain>
    </source>
</reference>
<dbReference type="EMBL" id="FN319417">
    <property type="protein sequence ID" value="CAX75145.1"/>
    <property type="molecule type" value="mRNA"/>
</dbReference>
<comment type="subcellular location">
    <subcellularLocation>
        <location evidence="1">Mitochondrion outer membrane</location>
        <topology evidence="1">Single-pass membrane protein</topology>
    </subcellularLocation>
</comment>
<dbReference type="InterPro" id="IPR023392">
    <property type="entry name" value="Tom20_dom_sf"/>
</dbReference>
<dbReference type="InterPro" id="IPR002056">
    <property type="entry name" value="MAS20"/>
</dbReference>
<evidence type="ECO:0000256" key="2">
    <source>
        <dbReference type="ARBA" id="ARBA00005792"/>
    </source>
</evidence>
<keyword evidence="3" id="KW-0813">Transport</keyword>
<dbReference type="GO" id="GO:0005742">
    <property type="term" value="C:mitochondrial outer membrane translocase complex"/>
    <property type="evidence" value="ECO:0007669"/>
    <property type="project" value="UniProtKB-UniRule"/>
</dbReference>
<evidence type="ECO:0000256" key="6">
    <source>
        <dbReference type="ARBA" id="ARBA00022927"/>
    </source>
</evidence>
<keyword evidence="4 11" id="KW-0812">Transmembrane</keyword>
<dbReference type="GO" id="GO:0006886">
    <property type="term" value="P:intracellular protein transport"/>
    <property type="evidence" value="ECO:0007669"/>
    <property type="project" value="InterPro"/>
</dbReference>
<dbReference type="PRINTS" id="PR00351">
    <property type="entry name" value="OM20RECEPTOR"/>
</dbReference>
<dbReference type="GO" id="GO:0030943">
    <property type="term" value="F:mitochondrion targeting sequence binding"/>
    <property type="evidence" value="ECO:0007669"/>
    <property type="project" value="TreeGrafter"/>
</dbReference>
<dbReference type="PRINTS" id="PR01989">
    <property type="entry name" value="EUOM20RECPTR"/>
</dbReference>
<dbReference type="SUPFAM" id="SSF47157">
    <property type="entry name" value="Mitochondrial import receptor subunit Tom20"/>
    <property type="match status" value="1"/>
</dbReference>
<reference evidence="12" key="1">
    <citation type="journal article" date="2009" name="Nature">
        <title>The Schistosoma japonicum genome reveals features of host-parasite interplay.</title>
        <authorList>
            <person name="Liu F."/>
            <person name="Zhou Y."/>
            <person name="Wang Z.Q."/>
            <person name="Lu G."/>
            <person name="Zheng H."/>
            <person name="Brindley P.J."/>
            <person name="McManus D.P."/>
            <person name="Blair D."/>
            <person name="Zhang Q.H."/>
            <person name="Zhong Y."/>
            <person name="Wang S."/>
            <person name="Han Z.G."/>
            <person name="Chen Z."/>
        </authorList>
    </citation>
    <scope>NUCLEOTIDE SEQUENCE</scope>
    <source>
        <strain evidence="12">Anhui</strain>
    </source>
</reference>
<evidence type="ECO:0000256" key="5">
    <source>
        <dbReference type="ARBA" id="ARBA00022787"/>
    </source>
</evidence>
<evidence type="ECO:0000313" key="12">
    <source>
        <dbReference type="EMBL" id="CAX75144.1"/>
    </source>
</evidence>
<dbReference type="PIRSF" id="PIRSF037707">
    <property type="entry name" value="MAS20_rcpt"/>
    <property type="match status" value="1"/>
</dbReference>
<dbReference type="GO" id="GO:0006605">
    <property type="term" value="P:protein targeting"/>
    <property type="evidence" value="ECO:0007669"/>
    <property type="project" value="InterPro"/>
</dbReference>
<name>C1LKB6_SCHJA</name>
<sequence>MMLRWAFPYVAAGAGIIFVGYCIYFDKKRRSHPDFWKNLRKKRIEQKALEAQKLSSFPLPPINDQNAMQRFFLQQIQQGETALSMGSLDEGVNHFAIAVSICGQPNQLLQVLQQSLSPTVFLRLIEILPSVQSKYKTMTANRTSLGREIEEDLE</sequence>
<dbReference type="Pfam" id="PF02064">
    <property type="entry name" value="MAS20"/>
    <property type="match status" value="1"/>
</dbReference>
<keyword evidence="6" id="KW-0653">Protein transport</keyword>
<dbReference type="EMBL" id="FN319416">
    <property type="protein sequence ID" value="CAX75144.1"/>
    <property type="molecule type" value="mRNA"/>
</dbReference>
<comment type="similarity">
    <text evidence="2 10">Belongs to the Tom20 family.</text>
</comment>
<protein>
    <submittedName>
        <fullName evidence="12">Mitochondrial import receptor subunit TOM20 homolog</fullName>
    </submittedName>
</protein>
<keyword evidence="12" id="KW-0675">Receptor</keyword>
<proteinExistence type="evidence at transcript level"/>
<keyword evidence="7 11" id="KW-1133">Transmembrane helix</keyword>
<evidence type="ECO:0000256" key="9">
    <source>
        <dbReference type="ARBA" id="ARBA00023136"/>
    </source>
</evidence>
<dbReference type="InterPro" id="IPR022422">
    <property type="entry name" value="MAS20_rcpt_metazoan"/>
</dbReference>
<evidence type="ECO:0000256" key="3">
    <source>
        <dbReference type="ARBA" id="ARBA00022448"/>
    </source>
</evidence>
<keyword evidence="8 10" id="KW-0496">Mitochondrion</keyword>
<keyword evidence="9 10" id="KW-0472">Membrane</keyword>
<evidence type="ECO:0000256" key="1">
    <source>
        <dbReference type="ARBA" id="ARBA00004572"/>
    </source>
</evidence>